<sequence length="188" mass="19953">MDWSAALRNALPPPAHRTAAPSAADWTAAEAALGVTLPADYKQFLSDWGPAQIGAFFYTLSPGHPNRVVELVEKARYVTYALGTLKAHHPRTYTAPVFPEEGGFLAWGLTDNGDFLGWMVTGRDPAAWPAAVWGEEDGTPEVFEGTGFGALMAGIVTGTIRPAAFPDDVWDEVPLTMEPLGPSEAGGG</sequence>
<dbReference type="SUPFAM" id="SSF160631">
    <property type="entry name" value="SMI1/KNR4-like"/>
    <property type="match status" value="1"/>
</dbReference>
<evidence type="ECO:0000313" key="2">
    <source>
        <dbReference type="Proteomes" id="UP000029858"/>
    </source>
</evidence>
<accession>A0A099GIU0</accession>
<dbReference type="Proteomes" id="UP000029858">
    <property type="component" value="Unassembled WGS sequence"/>
</dbReference>
<reference evidence="1 2" key="1">
    <citation type="submission" date="2014-09" db="EMBL/GenBank/DDBJ databases">
        <authorList>
            <person name="McGinnis J.M."/>
            <person name="Wolfgang W.J."/>
        </authorList>
    </citation>
    <scope>NUCLEOTIDE SEQUENCE [LARGE SCALE GENOMIC DNA]</scope>
    <source>
        <strain evidence="1 2">5503</strain>
    </source>
</reference>
<comment type="caution">
    <text evidence="1">The sequence shown here is derived from an EMBL/GenBank/DDBJ whole genome shotgun (WGS) entry which is preliminary data.</text>
</comment>
<name>A0A099GIU0_9RHOB</name>
<evidence type="ECO:0008006" key="3">
    <source>
        <dbReference type="Google" id="ProtNLM"/>
    </source>
</evidence>
<proteinExistence type="predicted"/>
<dbReference type="Gene3D" id="3.40.1580.10">
    <property type="entry name" value="SMI1/KNR4-like"/>
    <property type="match status" value="1"/>
</dbReference>
<reference evidence="1 2" key="2">
    <citation type="submission" date="2014-10" db="EMBL/GenBank/DDBJ databases">
        <title>Paracoccus sanguinis sp. nov., isolated from clinical specimens of New York State patients.</title>
        <authorList>
            <person name="Mingle L.A."/>
            <person name="Cole J.A."/>
            <person name="Lapierre P."/>
            <person name="Musser K.A."/>
        </authorList>
    </citation>
    <scope>NUCLEOTIDE SEQUENCE [LARGE SCALE GENOMIC DNA]</scope>
    <source>
        <strain evidence="1 2">5503</strain>
    </source>
</reference>
<dbReference type="EMBL" id="JRKQ01000051">
    <property type="protein sequence ID" value="KGJ22033.1"/>
    <property type="molecule type" value="Genomic_DNA"/>
</dbReference>
<feature type="non-terminal residue" evidence="1">
    <location>
        <position position="188"/>
    </location>
</feature>
<dbReference type="InterPro" id="IPR037883">
    <property type="entry name" value="Knr4/Smi1-like_sf"/>
</dbReference>
<gene>
    <name evidence="1" type="ORF">IX56_10420</name>
</gene>
<organism evidence="1 2">
    <name type="scientific">Paracoccus sanguinis</name>
    <dbReference type="NCBI Taxonomy" id="1545044"/>
    <lineage>
        <taxon>Bacteria</taxon>
        <taxon>Pseudomonadati</taxon>
        <taxon>Pseudomonadota</taxon>
        <taxon>Alphaproteobacteria</taxon>
        <taxon>Rhodobacterales</taxon>
        <taxon>Paracoccaceae</taxon>
        <taxon>Paracoccus</taxon>
    </lineage>
</organism>
<protein>
    <recommendedName>
        <fullName evidence="3">Knr4/Smi1-like domain-containing protein</fullName>
    </recommendedName>
</protein>
<evidence type="ECO:0000313" key="1">
    <source>
        <dbReference type="EMBL" id="KGJ22033.1"/>
    </source>
</evidence>
<dbReference type="RefSeq" id="WP_036709956.1">
    <property type="nucleotide sequence ID" value="NZ_JRKQ01000051.1"/>
</dbReference>
<dbReference type="AlphaFoldDB" id="A0A099GIU0"/>